<evidence type="ECO:0000256" key="1">
    <source>
        <dbReference type="SAM" id="Phobius"/>
    </source>
</evidence>
<keyword evidence="1" id="KW-0812">Transmembrane</keyword>
<name>A0A5C5RE15_9ACTN</name>
<dbReference type="AlphaFoldDB" id="A0A5C5RE15"/>
<keyword evidence="3" id="KW-1185">Reference proteome</keyword>
<keyword evidence="1" id="KW-0472">Membrane</keyword>
<feature type="transmembrane region" description="Helical" evidence="1">
    <location>
        <begin position="6"/>
        <end position="35"/>
    </location>
</feature>
<sequence>MSVGNYTVWGIVIGLLVAIAIVTGGVVGFLLAIVLGAVGFALGAHFDGLVDLTALRKNGRS</sequence>
<keyword evidence="1" id="KW-1133">Transmembrane helix</keyword>
<accession>A0A5C5RE15</accession>
<gene>
    <name evidence="2" type="ORF">FK529_04855</name>
</gene>
<reference evidence="2 3" key="1">
    <citation type="submission" date="2019-06" db="EMBL/GenBank/DDBJ databases">
        <title>Tsukamurella conjunctivitidis sp. nov., Tsukamurella assacharolytica sp. nov. and Tsukamurella sputae sp. nov. isolated from patients with conjunctivitis, bacteraemia (lymphoma) and respiratory infection (sputum) in Hong Kong.</title>
        <authorList>
            <person name="Teng J.L.L."/>
            <person name="Lee H.H."/>
            <person name="Fong J.Y.H."/>
            <person name="Fok K.M.N."/>
            <person name="Lau S.K.P."/>
            <person name="Woo P.C.Y."/>
        </authorList>
    </citation>
    <scope>NUCLEOTIDE SEQUENCE [LARGE SCALE GENOMIC DNA]</scope>
    <source>
        <strain evidence="2 3">HKU71</strain>
    </source>
</reference>
<proteinExistence type="predicted"/>
<dbReference type="Proteomes" id="UP000317291">
    <property type="component" value="Unassembled WGS sequence"/>
</dbReference>
<dbReference type="OrthoDB" id="4382132at2"/>
<comment type="caution">
    <text evidence="2">The sequence shown here is derived from an EMBL/GenBank/DDBJ whole genome shotgun (WGS) entry which is preliminary data.</text>
</comment>
<organism evidence="2 3">
    <name type="scientific">Tsukamurella asaccharolytica</name>
    <dbReference type="NCBI Taxonomy" id="2592067"/>
    <lineage>
        <taxon>Bacteria</taxon>
        <taxon>Bacillati</taxon>
        <taxon>Actinomycetota</taxon>
        <taxon>Actinomycetes</taxon>
        <taxon>Mycobacteriales</taxon>
        <taxon>Tsukamurellaceae</taxon>
        <taxon>Tsukamurella</taxon>
    </lineage>
</organism>
<protein>
    <submittedName>
        <fullName evidence="2">DUF2273 domain-containing protein</fullName>
    </submittedName>
</protein>
<evidence type="ECO:0000313" key="3">
    <source>
        <dbReference type="Proteomes" id="UP000317291"/>
    </source>
</evidence>
<evidence type="ECO:0000313" key="2">
    <source>
        <dbReference type="EMBL" id="TWS20673.1"/>
    </source>
</evidence>
<dbReference type="RefSeq" id="WP_146559893.1">
    <property type="nucleotide sequence ID" value="NZ_VIGW01000002.1"/>
</dbReference>
<dbReference type="EMBL" id="VIGW01000002">
    <property type="protein sequence ID" value="TWS20673.1"/>
    <property type="molecule type" value="Genomic_DNA"/>
</dbReference>